<comment type="caution">
    <text evidence="1">The sequence shown here is derived from an EMBL/GenBank/DDBJ whole genome shotgun (WGS) entry which is preliminary data.</text>
</comment>
<proteinExistence type="predicted"/>
<keyword evidence="2" id="KW-1185">Reference proteome</keyword>
<evidence type="ECO:0000313" key="1">
    <source>
        <dbReference type="EMBL" id="GKV13745.1"/>
    </source>
</evidence>
<sequence length="109" mass="11346">MMARACRGIIAGSGAQQGKQSAGDLVQSAGAGAEQSWCRKQGRAQQSAGWGRVQTIWAQSREQGRRCRAGAARLGVRGGDDGSVQGRLQACEGVMMASSVQSWAHELGA</sequence>
<name>A0AAV5JNU9_9ROSI</name>
<accession>A0AAV5JNU9</accession>
<evidence type="ECO:0000313" key="2">
    <source>
        <dbReference type="Proteomes" id="UP001054252"/>
    </source>
</evidence>
<gene>
    <name evidence="1" type="ORF">SLEP1_g24729</name>
</gene>
<dbReference type="EMBL" id="BPVZ01000039">
    <property type="protein sequence ID" value="GKV13745.1"/>
    <property type="molecule type" value="Genomic_DNA"/>
</dbReference>
<reference evidence="1 2" key="1">
    <citation type="journal article" date="2021" name="Commun. Biol.">
        <title>The genome of Shorea leprosula (Dipterocarpaceae) highlights the ecological relevance of drought in aseasonal tropical rainforests.</title>
        <authorList>
            <person name="Ng K.K.S."/>
            <person name="Kobayashi M.J."/>
            <person name="Fawcett J.A."/>
            <person name="Hatakeyama M."/>
            <person name="Paape T."/>
            <person name="Ng C.H."/>
            <person name="Ang C.C."/>
            <person name="Tnah L.H."/>
            <person name="Lee C.T."/>
            <person name="Nishiyama T."/>
            <person name="Sese J."/>
            <person name="O'Brien M.J."/>
            <person name="Copetti D."/>
            <person name="Mohd Noor M.I."/>
            <person name="Ong R.C."/>
            <person name="Putra M."/>
            <person name="Sireger I.Z."/>
            <person name="Indrioko S."/>
            <person name="Kosugi Y."/>
            <person name="Izuno A."/>
            <person name="Isagi Y."/>
            <person name="Lee S.L."/>
            <person name="Shimizu K.K."/>
        </authorList>
    </citation>
    <scope>NUCLEOTIDE SEQUENCE [LARGE SCALE GENOMIC DNA]</scope>
    <source>
        <strain evidence="1">214</strain>
    </source>
</reference>
<protein>
    <submittedName>
        <fullName evidence="1">Uncharacterized protein</fullName>
    </submittedName>
</protein>
<organism evidence="1 2">
    <name type="scientific">Rubroshorea leprosula</name>
    <dbReference type="NCBI Taxonomy" id="152421"/>
    <lineage>
        <taxon>Eukaryota</taxon>
        <taxon>Viridiplantae</taxon>
        <taxon>Streptophyta</taxon>
        <taxon>Embryophyta</taxon>
        <taxon>Tracheophyta</taxon>
        <taxon>Spermatophyta</taxon>
        <taxon>Magnoliopsida</taxon>
        <taxon>eudicotyledons</taxon>
        <taxon>Gunneridae</taxon>
        <taxon>Pentapetalae</taxon>
        <taxon>rosids</taxon>
        <taxon>malvids</taxon>
        <taxon>Malvales</taxon>
        <taxon>Dipterocarpaceae</taxon>
        <taxon>Rubroshorea</taxon>
    </lineage>
</organism>
<dbReference type="Proteomes" id="UP001054252">
    <property type="component" value="Unassembled WGS sequence"/>
</dbReference>
<dbReference type="AlphaFoldDB" id="A0AAV5JNU9"/>